<dbReference type="AlphaFoldDB" id="A0A939BEB8"/>
<feature type="transmembrane region" description="Helical" evidence="1">
    <location>
        <begin position="222"/>
        <end position="242"/>
    </location>
</feature>
<sequence>MESKHPTNKAAFWLLRIVQGALIGVGAVLPGISGGILCVVFGIYKPVMELLSNPIRRFRTHVPPLLPVLIGVAVGFLGIAKLLAFFLETYPEASVCAFAGMIIGMLPDLFKEAGQKGRSKGSWISLCIAGAFLLALLIGLRAFEVEIAPNVGWYLFCGFCLALSIIVPGMSFSTLLMPMGLYTPFVAALGGFDFGVIAVAGVGALITIALLSKAVNHLFDRYYSFAFHAIIGIVIASTLMILPYQSFVSSPVTCVINIVCLVCGVLFAWALGRFNSRFSKEEEA</sequence>
<evidence type="ECO:0000256" key="1">
    <source>
        <dbReference type="SAM" id="Phobius"/>
    </source>
</evidence>
<protein>
    <submittedName>
        <fullName evidence="2">DUF368 domain-containing protein</fullName>
    </submittedName>
</protein>
<feature type="transmembrane region" description="Helical" evidence="1">
    <location>
        <begin position="248"/>
        <end position="271"/>
    </location>
</feature>
<feature type="transmembrane region" description="Helical" evidence="1">
    <location>
        <begin position="152"/>
        <end position="173"/>
    </location>
</feature>
<keyword evidence="1" id="KW-1133">Transmembrane helix</keyword>
<dbReference type="InterPro" id="IPR007163">
    <property type="entry name" value="VCA0040-like"/>
</dbReference>
<keyword evidence="1" id="KW-0472">Membrane</keyword>
<feature type="transmembrane region" description="Helical" evidence="1">
    <location>
        <begin position="21"/>
        <end position="44"/>
    </location>
</feature>
<dbReference type="PANTHER" id="PTHR37308:SF1">
    <property type="entry name" value="POLYPRENYL-PHOSPHATE TRANSPORTER"/>
    <property type="match status" value="1"/>
</dbReference>
<dbReference type="EMBL" id="JACJKY010000008">
    <property type="protein sequence ID" value="MBM6920802.1"/>
    <property type="molecule type" value="Genomic_DNA"/>
</dbReference>
<comment type="caution">
    <text evidence="2">The sequence shown here is derived from an EMBL/GenBank/DDBJ whole genome shotgun (WGS) entry which is preliminary data.</text>
</comment>
<organism evidence="2 3">
    <name type="scientific">Merdimmobilis hominis</name>
    <dbReference type="NCBI Taxonomy" id="2897707"/>
    <lineage>
        <taxon>Bacteria</taxon>
        <taxon>Bacillati</taxon>
        <taxon>Bacillota</taxon>
        <taxon>Clostridia</taxon>
        <taxon>Eubacteriales</taxon>
        <taxon>Oscillospiraceae</taxon>
        <taxon>Merdimmobilis</taxon>
    </lineage>
</organism>
<feature type="transmembrane region" description="Helical" evidence="1">
    <location>
        <begin position="93"/>
        <end position="110"/>
    </location>
</feature>
<name>A0A939BEB8_9FIRM</name>
<feature type="transmembrane region" description="Helical" evidence="1">
    <location>
        <begin position="185"/>
        <end position="210"/>
    </location>
</feature>
<feature type="transmembrane region" description="Helical" evidence="1">
    <location>
        <begin position="64"/>
        <end position="86"/>
    </location>
</feature>
<dbReference type="Proteomes" id="UP000774750">
    <property type="component" value="Unassembled WGS sequence"/>
</dbReference>
<feature type="transmembrane region" description="Helical" evidence="1">
    <location>
        <begin position="122"/>
        <end position="140"/>
    </location>
</feature>
<evidence type="ECO:0000313" key="3">
    <source>
        <dbReference type="Proteomes" id="UP000774750"/>
    </source>
</evidence>
<dbReference type="Pfam" id="PF04018">
    <property type="entry name" value="VCA0040-like"/>
    <property type="match status" value="1"/>
</dbReference>
<dbReference type="RefSeq" id="WP_204446079.1">
    <property type="nucleotide sequence ID" value="NZ_JACJKY010000008.1"/>
</dbReference>
<evidence type="ECO:0000313" key="2">
    <source>
        <dbReference type="EMBL" id="MBM6920802.1"/>
    </source>
</evidence>
<accession>A0A939BEB8</accession>
<gene>
    <name evidence="2" type="ORF">H6A12_06520</name>
</gene>
<keyword evidence="1" id="KW-0812">Transmembrane</keyword>
<reference evidence="2" key="1">
    <citation type="submission" date="2020-08" db="EMBL/GenBank/DDBJ databases">
        <authorList>
            <person name="Cejkova D."/>
            <person name="Kubasova T."/>
            <person name="Jahodarova E."/>
            <person name="Rychlik I."/>
        </authorList>
    </citation>
    <scope>NUCLEOTIDE SEQUENCE</scope>
    <source>
        <strain evidence="2">An559</strain>
    </source>
</reference>
<keyword evidence="3" id="KW-1185">Reference proteome</keyword>
<proteinExistence type="predicted"/>
<reference evidence="2" key="2">
    <citation type="journal article" date="2021" name="Sci. Rep.">
        <title>The distribution of antibiotic resistance genes in chicken gut microbiota commensals.</title>
        <authorList>
            <person name="Juricova H."/>
            <person name="Matiasovicova J."/>
            <person name="Kubasova T."/>
            <person name="Cejkova D."/>
            <person name="Rychlik I."/>
        </authorList>
    </citation>
    <scope>NUCLEOTIDE SEQUENCE</scope>
    <source>
        <strain evidence="2">An559</strain>
    </source>
</reference>
<dbReference type="PANTHER" id="PTHR37308">
    <property type="entry name" value="INTEGRAL MEMBRANE PROTEIN"/>
    <property type="match status" value="1"/>
</dbReference>